<feature type="compositionally biased region" description="Polar residues" evidence="1">
    <location>
        <begin position="80"/>
        <end position="91"/>
    </location>
</feature>
<reference evidence="2 3" key="1">
    <citation type="journal article" date="2021" name="Front. Microbiol.">
        <title>Aerobic Denitrification and Heterotrophic Sulfur Oxidation in the Genus Halomonas Revealed by Six Novel Species Characterizations and Genome-Based Analysis.</title>
        <authorList>
            <person name="Wang L."/>
            <person name="Shao Z."/>
        </authorList>
    </citation>
    <scope>NUCLEOTIDE SEQUENCE [LARGE SCALE GENOMIC DNA]</scope>
    <source>
        <strain evidence="2 3">MCCC 1A11058</strain>
    </source>
</reference>
<sequence length="99" mass="10901">MSKQVSRADSPKSEIVIIFDGVPGTRFQASLKIDDGVQAVTHELEESVPSEYRYQGEALEAHIRQTSQEGALSVEVRKQGSVSRSSTQGQGSEIRLRVR</sequence>
<comment type="caution">
    <text evidence="2">The sequence shown here is derived from an EMBL/GenBank/DDBJ whole genome shotgun (WGS) entry which is preliminary data.</text>
</comment>
<dbReference type="RefSeq" id="WP_234253409.1">
    <property type="nucleotide sequence ID" value="NZ_JABFTV010000003.1"/>
</dbReference>
<evidence type="ECO:0000313" key="2">
    <source>
        <dbReference type="EMBL" id="MCE8024025.1"/>
    </source>
</evidence>
<evidence type="ECO:0000313" key="3">
    <source>
        <dbReference type="Proteomes" id="UP001320272"/>
    </source>
</evidence>
<gene>
    <name evidence="2" type="ORF">HOP59_07765</name>
</gene>
<dbReference type="Proteomes" id="UP001320272">
    <property type="component" value="Unassembled WGS sequence"/>
</dbReference>
<dbReference type="EMBL" id="JABFTV010000003">
    <property type="protein sequence ID" value="MCE8024025.1"/>
    <property type="molecule type" value="Genomic_DNA"/>
</dbReference>
<organism evidence="2 3">
    <name type="scientific">Billgrantia aerodenitrificans</name>
    <dbReference type="NCBI Taxonomy" id="2733483"/>
    <lineage>
        <taxon>Bacteria</taxon>
        <taxon>Pseudomonadati</taxon>
        <taxon>Pseudomonadota</taxon>
        <taxon>Gammaproteobacteria</taxon>
        <taxon>Oceanospirillales</taxon>
        <taxon>Halomonadaceae</taxon>
        <taxon>Billgrantia</taxon>
    </lineage>
</organism>
<evidence type="ECO:0000256" key="1">
    <source>
        <dbReference type="SAM" id="MobiDB-lite"/>
    </source>
</evidence>
<keyword evidence="3" id="KW-1185">Reference proteome</keyword>
<feature type="region of interest" description="Disordered" evidence="1">
    <location>
        <begin position="69"/>
        <end position="99"/>
    </location>
</feature>
<accession>A0ABS9AR46</accession>
<protein>
    <submittedName>
        <fullName evidence="2">Uncharacterized protein</fullName>
    </submittedName>
</protein>
<name>A0ABS9AR46_9GAMM</name>
<proteinExistence type="predicted"/>